<comment type="caution">
    <text evidence="1">The sequence shown here is derived from an EMBL/GenBank/DDBJ whole genome shotgun (WGS) entry which is preliminary data.</text>
</comment>
<keyword evidence="2" id="KW-1185">Reference proteome</keyword>
<accession>A0AAV3QCS6</accession>
<sequence>MLVKVMRRVYGSMYRENVILMGAEGLYPPRFLHADNLLECTGALWTLKPLSYPTHRNLQYCREEKTLGPFNSDWLLFDITMAFSWGFQLLFLIK</sequence>
<gene>
    <name evidence="1" type="ORF">LIER_17469</name>
</gene>
<organism evidence="1 2">
    <name type="scientific">Lithospermum erythrorhizon</name>
    <name type="common">Purple gromwell</name>
    <name type="synonym">Lithospermum officinale var. erythrorhizon</name>
    <dbReference type="NCBI Taxonomy" id="34254"/>
    <lineage>
        <taxon>Eukaryota</taxon>
        <taxon>Viridiplantae</taxon>
        <taxon>Streptophyta</taxon>
        <taxon>Embryophyta</taxon>
        <taxon>Tracheophyta</taxon>
        <taxon>Spermatophyta</taxon>
        <taxon>Magnoliopsida</taxon>
        <taxon>eudicotyledons</taxon>
        <taxon>Gunneridae</taxon>
        <taxon>Pentapetalae</taxon>
        <taxon>asterids</taxon>
        <taxon>lamiids</taxon>
        <taxon>Boraginales</taxon>
        <taxon>Boraginaceae</taxon>
        <taxon>Boraginoideae</taxon>
        <taxon>Lithospermeae</taxon>
        <taxon>Lithospermum</taxon>
    </lineage>
</organism>
<protein>
    <submittedName>
        <fullName evidence="1">Uncharacterized protein</fullName>
    </submittedName>
</protein>
<dbReference type="EMBL" id="BAABME010004069">
    <property type="protein sequence ID" value="GAA0161066.1"/>
    <property type="molecule type" value="Genomic_DNA"/>
</dbReference>
<proteinExistence type="predicted"/>
<name>A0AAV3QCS6_LITER</name>
<evidence type="ECO:0000313" key="1">
    <source>
        <dbReference type="EMBL" id="GAA0161066.1"/>
    </source>
</evidence>
<evidence type="ECO:0000313" key="2">
    <source>
        <dbReference type="Proteomes" id="UP001454036"/>
    </source>
</evidence>
<reference evidence="1 2" key="1">
    <citation type="submission" date="2024-01" db="EMBL/GenBank/DDBJ databases">
        <title>The complete chloroplast genome sequence of Lithospermum erythrorhizon: insights into the phylogenetic relationship among Boraginaceae species and the maternal lineages of purple gromwells.</title>
        <authorList>
            <person name="Okada T."/>
            <person name="Watanabe K."/>
        </authorList>
    </citation>
    <scope>NUCLEOTIDE SEQUENCE [LARGE SCALE GENOMIC DNA]</scope>
</reference>
<dbReference type="Proteomes" id="UP001454036">
    <property type="component" value="Unassembled WGS sequence"/>
</dbReference>
<dbReference type="AlphaFoldDB" id="A0AAV3QCS6"/>